<reference evidence="2" key="1">
    <citation type="journal article" date="2022" name="Int. J. Syst. Evol. Microbiol.">
        <title>Genome-based, phenotypic and chemotaxonomic classification of Faecalibacterium strains: proposal of three novel species Faecalibacterium duncaniae sp. nov., Faecalibacterium hattorii sp. nov. and Faecalibacterium gallinarum sp. nov. .</title>
        <authorList>
            <person name="Sakamoto M."/>
            <person name="Sakurai N."/>
            <person name="Tanno H."/>
            <person name="Iino T."/>
            <person name="Ohkuma M."/>
            <person name="Endo A."/>
        </authorList>
    </citation>
    <scope>NUCLEOTIDE SEQUENCE</scope>
    <source>
        <strain evidence="2">JCM 17207</strain>
    </source>
</reference>
<accession>A0AA37MU84</accession>
<proteinExistence type="predicted"/>
<name>A0AA37MU84_9FIRM</name>
<sequence>MTAMKEKLRRFMAGRYGTDALNQFLSISSIVLLLFSLVTRLGLFTWVAFGLLVWCNYRTFSRNISKRTEENYKFYTLKDRLTGRLGGYQKMWADRKTHRYYRCPQCRQQLRVPKGRGRIQITCPRCGTQFIKKS</sequence>
<gene>
    <name evidence="2" type="ORF">JCM17207_04510</name>
</gene>
<comment type="caution">
    <text evidence="2">The sequence shown here is derived from an EMBL/GenBank/DDBJ whole genome shotgun (WGS) entry which is preliminary data.</text>
</comment>
<keyword evidence="1" id="KW-0812">Transmembrane</keyword>
<organism evidence="2 3">
    <name type="scientific">Faecalibacterium gallinarum</name>
    <dbReference type="NCBI Taxonomy" id="2903556"/>
    <lineage>
        <taxon>Bacteria</taxon>
        <taxon>Bacillati</taxon>
        <taxon>Bacillota</taxon>
        <taxon>Clostridia</taxon>
        <taxon>Eubacteriales</taxon>
        <taxon>Oscillospiraceae</taxon>
        <taxon>Faecalibacterium</taxon>
    </lineage>
</organism>
<protein>
    <recommendedName>
        <fullName evidence="4">Zn-finger containing protein</fullName>
    </recommendedName>
</protein>
<evidence type="ECO:0008006" key="4">
    <source>
        <dbReference type="Google" id="ProtNLM"/>
    </source>
</evidence>
<feature type="transmembrane region" description="Helical" evidence="1">
    <location>
        <begin position="20"/>
        <end position="37"/>
    </location>
</feature>
<dbReference type="EMBL" id="BQKV01000020">
    <property type="protein sequence ID" value="GJN63826.1"/>
    <property type="molecule type" value="Genomic_DNA"/>
</dbReference>
<evidence type="ECO:0000256" key="1">
    <source>
        <dbReference type="SAM" id="Phobius"/>
    </source>
</evidence>
<evidence type="ECO:0000313" key="3">
    <source>
        <dbReference type="Proteomes" id="UP001055185"/>
    </source>
</evidence>
<evidence type="ECO:0000313" key="2">
    <source>
        <dbReference type="EMBL" id="GJN63826.1"/>
    </source>
</evidence>
<feature type="transmembrane region" description="Helical" evidence="1">
    <location>
        <begin position="43"/>
        <end position="60"/>
    </location>
</feature>
<keyword evidence="1" id="KW-0472">Membrane</keyword>
<keyword evidence="1" id="KW-1133">Transmembrane helix</keyword>
<dbReference type="AlphaFoldDB" id="A0AA37MU84"/>
<keyword evidence="3" id="KW-1185">Reference proteome</keyword>
<dbReference type="Proteomes" id="UP001055185">
    <property type="component" value="Unassembled WGS sequence"/>
</dbReference>